<evidence type="ECO:0000256" key="10">
    <source>
        <dbReference type="ARBA" id="ARBA00022679"/>
    </source>
</evidence>
<dbReference type="STRING" id="1093900.A0A507B9M5"/>
<feature type="region of interest" description="Disordered" evidence="18">
    <location>
        <begin position="1"/>
        <end position="137"/>
    </location>
</feature>
<comment type="similarity">
    <text evidence="5">Belongs to the flavokinase family.</text>
</comment>
<dbReference type="GeneID" id="41978723"/>
<evidence type="ECO:0000313" key="20">
    <source>
        <dbReference type="EMBL" id="TPX19032.1"/>
    </source>
</evidence>
<evidence type="ECO:0000256" key="4">
    <source>
        <dbReference type="ARBA" id="ARBA00009557"/>
    </source>
</evidence>
<dbReference type="Pfam" id="PF00241">
    <property type="entry name" value="Cofilin_ADF"/>
    <property type="match status" value="2"/>
</dbReference>
<dbReference type="InParanoid" id="A0A507B9M5"/>
<accession>A0A507B9M5</accession>
<feature type="region of interest" description="Disordered" evidence="18">
    <location>
        <begin position="711"/>
        <end position="757"/>
    </location>
</feature>
<dbReference type="InterPro" id="IPR015865">
    <property type="entry name" value="Riboflavin_kinase_bac/euk"/>
</dbReference>
<evidence type="ECO:0000256" key="5">
    <source>
        <dbReference type="ARBA" id="ARBA00010108"/>
    </source>
</evidence>
<dbReference type="GO" id="GO:0051016">
    <property type="term" value="P:barbed-end actin filament capping"/>
    <property type="evidence" value="ECO:0007669"/>
    <property type="project" value="TreeGrafter"/>
</dbReference>
<dbReference type="UniPathway" id="UPA00276">
    <property type="reaction ID" value="UER00406"/>
</dbReference>
<dbReference type="OrthoDB" id="10006997at2759"/>
<keyword evidence="21" id="KW-1185">Reference proteome</keyword>
<comment type="subunit">
    <text evidence="17">Interacts with G-actin; ADP-actin form.</text>
</comment>
<evidence type="ECO:0000256" key="6">
    <source>
        <dbReference type="ARBA" id="ARBA00012105"/>
    </source>
</evidence>
<evidence type="ECO:0000256" key="15">
    <source>
        <dbReference type="ARBA" id="ARBA00023212"/>
    </source>
</evidence>
<evidence type="ECO:0000256" key="14">
    <source>
        <dbReference type="ARBA" id="ARBA00023203"/>
    </source>
</evidence>
<dbReference type="FunFam" id="3.40.20.10:FF:000007">
    <property type="entry name" value="Twinfilin-1 isoform 1"/>
    <property type="match status" value="1"/>
</dbReference>
<dbReference type="AlphaFoldDB" id="A0A507B9M5"/>
<reference evidence="20 21" key="1">
    <citation type="submission" date="2019-06" db="EMBL/GenBank/DDBJ databases">
        <title>Draft genome sequence of the filamentous fungus Phialemoniopsis curvata isolated from diesel fuel.</title>
        <authorList>
            <person name="Varaljay V.A."/>
            <person name="Lyon W.J."/>
            <person name="Crouch A.L."/>
            <person name="Drake C.E."/>
            <person name="Hollomon J.M."/>
            <person name="Nadeau L.J."/>
            <person name="Nunn H.S."/>
            <person name="Stevenson B.S."/>
            <person name="Bojanowski C.L."/>
            <person name="Crookes-Goodson W.J."/>
        </authorList>
    </citation>
    <scope>NUCLEOTIDE SEQUENCE [LARGE SCALE GENOMIC DNA]</scope>
    <source>
        <strain evidence="20 21">D216</strain>
    </source>
</reference>
<feature type="compositionally biased region" description="Polar residues" evidence="18">
    <location>
        <begin position="127"/>
        <end position="137"/>
    </location>
</feature>
<dbReference type="GO" id="GO:0051015">
    <property type="term" value="F:actin filament binding"/>
    <property type="evidence" value="ECO:0007669"/>
    <property type="project" value="TreeGrafter"/>
</dbReference>
<dbReference type="GO" id="GO:0030042">
    <property type="term" value="P:actin filament depolymerization"/>
    <property type="evidence" value="ECO:0007669"/>
    <property type="project" value="TreeGrafter"/>
</dbReference>
<evidence type="ECO:0000256" key="3">
    <source>
        <dbReference type="ARBA" id="ARBA00005201"/>
    </source>
</evidence>
<evidence type="ECO:0000256" key="7">
    <source>
        <dbReference type="ARBA" id="ARBA00022490"/>
    </source>
</evidence>
<keyword evidence="12" id="KW-0547">Nucleotide-binding</keyword>
<dbReference type="Proteomes" id="UP000319257">
    <property type="component" value="Unassembled WGS sequence"/>
</dbReference>
<keyword evidence="14" id="KW-0009">Actin-binding</keyword>
<dbReference type="GO" id="GO:0005737">
    <property type="term" value="C:cytoplasm"/>
    <property type="evidence" value="ECO:0007669"/>
    <property type="project" value="TreeGrafter"/>
</dbReference>
<comment type="similarity">
    <text evidence="4">Belongs to the actin-binding proteins ADF family. Twinfilin subfamily.</text>
</comment>
<evidence type="ECO:0000256" key="16">
    <source>
        <dbReference type="ARBA" id="ARBA00029960"/>
    </source>
</evidence>
<dbReference type="GO" id="GO:0005884">
    <property type="term" value="C:actin filament"/>
    <property type="evidence" value="ECO:0007669"/>
    <property type="project" value="TreeGrafter"/>
</dbReference>
<evidence type="ECO:0000259" key="19">
    <source>
        <dbReference type="PROSITE" id="PS51263"/>
    </source>
</evidence>
<dbReference type="GO" id="GO:0003785">
    <property type="term" value="F:actin monomer binding"/>
    <property type="evidence" value="ECO:0007669"/>
    <property type="project" value="TreeGrafter"/>
</dbReference>
<comment type="pathway">
    <text evidence="3">Cofactor biosynthesis; FMN biosynthesis; FMN from riboflavin (ATP route): step 1/1.</text>
</comment>
<dbReference type="InterPro" id="IPR002108">
    <property type="entry name" value="ADF-H"/>
</dbReference>
<evidence type="ECO:0000256" key="9">
    <source>
        <dbReference type="ARBA" id="ARBA00022643"/>
    </source>
</evidence>
<evidence type="ECO:0000256" key="17">
    <source>
        <dbReference type="ARBA" id="ARBA00038532"/>
    </source>
</evidence>
<dbReference type="SUPFAM" id="SSF55753">
    <property type="entry name" value="Actin depolymerizing proteins"/>
    <property type="match status" value="2"/>
</dbReference>
<dbReference type="GO" id="GO:0008531">
    <property type="term" value="F:riboflavin kinase activity"/>
    <property type="evidence" value="ECO:0007669"/>
    <property type="project" value="UniProtKB-EC"/>
</dbReference>
<dbReference type="SMART" id="SM00904">
    <property type="entry name" value="Flavokinase"/>
    <property type="match status" value="1"/>
</dbReference>
<evidence type="ECO:0000256" key="18">
    <source>
        <dbReference type="SAM" id="MobiDB-lite"/>
    </source>
</evidence>
<dbReference type="GO" id="GO:0009231">
    <property type="term" value="P:riboflavin biosynthetic process"/>
    <property type="evidence" value="ECO:0007669"/>
    <property type="project" value="InterPro"/>
</dbReference>
<dbReference type="EMBL" id="SKBQ01000102">
    <property type="protein sequence ID" value="TPX19032.1"/>
    <property type="molecule type" value="Genomic_DNA"/>
</dbReference>
<dbReference type="PANTHER" id="PTHR13759">
    <property type="entry name" value="TWINFILIN"/>
    <property type="match status" value="1"/>
</dbReference>
<dbReference type="Gene3D" id="3.40.20.10">
    <property type="entry name" value="Severin"/>
    <property type="match status" value="2"/>
</dbReference>
<sequence>MDTHSINKIKRKPLPTGGAARLGATGPSPDPPGSAQIDGSPPPRYSEVVRDIGSLNLGDGDGQDDGQEQPPGLAEYVTSNAGIVASPKELSAASSRATTFPPSDYTPPTTQSGELAPGSPPVLVPATGSTEDQQQQQPSFWKTALDETRHFAGGLLSHPHESTKHYTILRHSPGVVLYRGPATSVAVSVFSSPDRGPLPADRTVWLQRRGFSGDAGLRLGAALAAGGALGSWIDVTPEARAGPEQVPPADERGWQRDIARFRRRAGREGGAAARHVLRETCVVRIPAAAADGYFRLVLCTGGGGGGGEDGRQDEKEKRRRKALCGSPVFRVASTSTEPGVVRGASLRSIPLEVGIKVASAVANSAAGNLVSPLTDRLQQYQPGFVAQEAGTMMYSRYGLEDKVESAQEGYGRAREEQYGRLAAAAADEAGATPPEEEVVVIGPDAGPEKPFPIKFQGKVVAGTGRGGREMGIPTANVEGVPDDIVLRLSGGVYFGWAEVLPHKELDERVSRDWIEAVVAVGPSPVYYPAAAAASKARVVSRDVVTARLLHDFGGATFVGAKLKIVVMGRLRGMKKMTSTGSTATATATTASEESQLAEVLEAAARDAEVAVASLSRGAWGPQETLGRMRTERSGRSLEERGGILLRYLANDSPKHDTTYISYVGPQLFVIEMPPEGISARHSGNIASYTTECSRNLENGWHRFATHPLAASIDQRQKEDARTESSTVPPDRPRCSRESQVGRTPRRRTSPDPELTLWHSKPASQELIEQFNTLLSDGSHFGLLATISAESLVPAGLLTPPSAGASFADNLDALLAPRLKPDEPLYALLRRHDAPPRFVAVTYVPDAAKVRQKMLFASTRLALVRELGTEHFRETIFATSPADLTPSGFEKHDAHGALAAPLTEEERTLGDVKRAEQEAGSGTGAREIHLSKNLNMPVGEDALAALRELGQEGGGKRNLVMLKINPETEKIELVPDASSPSSIAELTSGVISPTEPRFTFYRYAHEHAGASFAPLLFIYTCPMTQGNKAIKFRMMYPLMKRAVLEIAGRECGLDVDKRFEVEEPAEITEEGVLGELHPKVEVRKGFSRPKRPGR</sequence>
<gene>
    <name evidence="20" type="ORF">E0L32_011276</name>
</gene>
<dbReference type="Pfam" id="PF01687">
    <property type="entry name" value="Flavokinase"/>
    <property type="match status" value="1"/>
</dbReference>
<proteinExistence type="inferred from homology"/>
<comment type="function">
    <text evidence="1">Catalyzes the phosphorylation of riboflavin (vitamin B2) to form flavin mononucleotide (FMN) coenzyme.</text>
</comment>
<dbReference type="PROSITE" id="PS51263">
    <property type="entry name" value="ADF_H"/>
    <property type="match status" value="2"/>
</dbReference>
<dbReference type="CDD" id="cd11285">
    <property type="entry name" value="ADF_Twf-N_like"/>
    <property type="match status" value="1"/>
</dbReference>
<dbReference type="PANTHER" id="PTHR13759:SF1">
    <property type="entry name" value="TWINFILIN"/>
    <property type="match status" value="1"/>
</dbReference>
<evidence type="ECO:0000256" key="2">
    <source>
        <dbReference type="ARBA" id="ARBA00004245"/>
    </source>
</evidence>
<keyword evidence="13" id="KW-0067">ATP-binding</keyword>
<organism evidence="20 21">
    <name type="scientific">Thyridium curvatum</name>
    <dbReference type="NCBI Taxonomy" id="1093900"/>
    <lineage>
        <taxon>Eukaryota</taxon>
        <taxon>Fungi</taxon>
        <taxon>Dikarya</taxon>
        <taxon>Ascomycota</taxon>
        <taxon>Pezizomycotina</taxon>
        <taxon>Sordariomycetes</taxon>
        <taxon>Sordariomycetidae</taxon>
        <taxon>Thyridiales</taxon>
        <taxon>Thyridiaceae</taxon>
        <taxon>Thyridium</taxon>
    </lineage>
</organism>
<dbReference type="InterPro" id="IPR023465">
    <property type="entry name" value="Riboflavin_kinase_dom_sf"/>
</dbReference>
<dbReference type="EC" id="2.7.1.26" evidence="6"/>
<keyword evidence="8" id="KW-0285">Flavoprotein</keyword>
<evidence type="ECO:0000313" key="21">
    <source>
        <dbReference type="Proteomes" id="UP000319257"/>
    </source>
</evidence>
<evidence type="ECO:0000256" key="13">
    <source>
        <dbReference type="ARBA" id="ARBA00022840"/>
    </source>
</evidence>
<feature type="compositionally biased region" description="Polar residues" evidence="18">
    <location>
        <begin position="92"/>
        <end position="113"/>
    </location>
</feature>
<dbReference type="InterPro" id="IPR028458">
    <property type="entry name" value="Twinfilin"/>
</dbReference>
<evidence type="ECO:0000256" key="8">
    <source>
        <dbReference type="ARBA" id="ARBA00022630"/>
    </source>
</evidence>
<comment type="caution">
    <text evidence="20">The sequence shown here is derived from an EMBL/GenBank/DDBJ whole genome shotgun (WGS) entry which is preliminary data.</text>
</comment>
<keyword evidence="11" id="KW-0677">Repeat</keyword>
<keyword evidence="10" id="KW-0808">Transferase</keyword>
<keyword evidence="9" id="KW-0288">FMN</keyword>
<dbReference type="RefSeq" id="XP_031000743.1">
    <property type="nucleotide sequence ID" value="XM_031133988.1"/>
</dbReference>
<evidence type="ECO:0000256" key="11">
    <source>
        <dbReference type="ARBA" id="ARBA00022737"/>
    </source>
</evidence>
<dbReference type="CDD" id="cd11284">
    <property type="entry name" value="ADF_Twf-C_like"/>
    <property type="match status" value="1"/>
</dbReference>
<dbReference type="InterPro" id="IPR029006">
    <property type="entry name" value="ADF-H/Gelsolin-like_dom_sf"/>
</dbReference>
<keyword evidence="7" id="KW-0963">Cytoplasm</keyword>
<feature type="domain" description="ADF-H" evidence="19">
    <location>
        <begin position="932"/>
        <end position="1076"/>
    </location>
</feature>
<keyword evidence="15" id="KW-0206">Cytoskeleton</keyword>
<evidence type="ECO:0000256" key="12">
    <source>
        <dbReference type="ARBA" id="ARBA00022741"/>
    </source>
</evidence>
<evidence type="ECO:0000256" key="1">
    <source>
        <dbReference type="ARBA" id="ARBA00003572"/>
    </source>
</evidence>
<dbReference type="SMART" id="SM00102">
    <property type="entry name" value="ADF"/>
    <property type="match status" value="2"/>
</dbReference>
<dbReference type="Gene3D" id="2.40.30.30">
    <property type="entry name" value="Riboflavin kinase-like"/>
    <property type="match status" value="1"/>
</dbReference>
<name>A0A507B9M5_9PEZI</name>
<dbReference type="GO" id="GO:0009398">
    <property type="term" value="P:FMN biosynthetic process"/>
    <property type="evidence" value="ECO:0007669"/>
    <property type="project" value="UniProtKB-UniPathway"/>
</dbReference>
<feature type="domain" description="ADF-H" evidence="19">
    <location>
        <begin position="758"/>
        <end position="893"/>
    </location>
</feature>
<protein>
    <recommendedName>
        <fullName evidence="6">riboflavin kinase</fullName>
        <ecNumber evidence="6">2.7.1.26</ecNumber>
    </recommendedName>
    <alternativeName>
        <fullName evidence="16">Flavin mononucleotide kinase 1</fullName>
    </alternativeName>
</protein>
<comment type="subcellular location">
    <subcellularLocation>
        <location evidence="2">Cytoplasm</location>
        <location evidence="2">Cytoskeleton</location>
    </subcellularLocation>
</comment>
<dbReference type="GO" id="GO:0005524">
    <property type="term" value="F:ATP binding"/>
    <property type="evidence" value="ECO:0007669"/>
    <property type="project" value="UniProtKB-KW"/>
</dbReference>
<dbReference type="SUPFAM" id="SSF82114">
    <property type="entry name" value="Riboflavin kinase-like"/>
    <property type="match status" value="1"/>
</dbReference>